<gene>
    <name evidence="2" type="ORF">FKW44_009753</name>
</gene>
<organism evidence="2 3">
    <name type="scientific">Caligus rogercresseyi</name>
    <name type="common">Sea louse</name>
    <dbReference type="NCBI Taxonomy" id="217165"/>
    <lineage>
        <taxon>Eukaryota</taxon>
        <taxon>Metazoa</taxon>
        <taxon>Ecdysozoa</taxon>
        <taxon>Arthropoda</taxon>
        <taxon>Crustacea</taxon>
        <taxon>Multicrustacea</taxon>
        <taxon>Hexanauplia</taxon>
        <taxon>Copepoda</taxon>
        <taxon>Siphonostomatoida</taxon>
        <taxon>Caligidae</taxon>
        <taxon>Caligus</taxon>
    </lineage>
</organism>
<evidence type="ECO:0000313" key="2">
    <source>
        <dbReference type="EMBL" id="QQP49191.1"/>
    </source>
</evidence>
<feature type="non-terminal residue" evidence="2">
    <location>
        <position position="1"/>
    </location>
</feature>
<reference evidence="3" key="1">
    <citation type="submission" date="2021-01" db="EMBL/GenBank/DDBJ databases">
        <title>Caligus Genome Assembly.</title>
        <authorList>
            <person name="Gallardo-Escarate C."/>
        </authorList>
    </citation>
    <scope>NUCLEOTIDE SEQUENCE [LARGE SCALE GENOMIC DNA]</scope>
</reference>
<protein>
    <submittedName>
        <fullName evidence="2">Uncharacterized protein</fullName>
    </submittedName>
</protein>
<name>A0A7T8HFS1_CALRO</name>
<keyword evidence="3" id="KW-1185">Reference proteome</keyword>
<dbReference type="EMBL" id="CP045895">
    <property type="protein sequence ID" value="QQP49191.1"/>
    <property type="molecule type" value="Genomic_DNA"/>
</dbReference>
<proteinExistence type="predicted"/>
<dbReference type="AlphaFoldDB" id="A0A7T8HFS1"/>
<evidence type="ECO:0000256" key="1">
    <source>
        <dbReference type="SAM" id="MobiDB-lite"/>
    </source>
</evidence>
<evidence type="ECO:0000313" key="3">
    <source>
        <dbReference type="Proteomes" id="UP000595437"/>
    </source>
</evidence>
<sequence length="79" mass="8762">KAINFAILNTKALIANKITTGDLINESDIKPVLLSAAARYAVLNLKIPSPSTDFGLRRRKKSNSSHPLPPSTRRLYQQF</sequence>
<accession>A0A7T8HFS1</accession>
<dbReference type="Proteomes" id="UP000595437">
    <property type="component" value="Chromosome 6"/>
</dbReference>
<feature type="region of interest" description="Disordered" evidence="1">
    <location>
        <begin position="51"/>
        <end position="79"/>
    </location>
</feature>